<feature type="compositionally biased region" description="Low complexity" evidence="1">
    <location>
        <begin position="311"/>
        <end position="322"/>
    </location>
</feature>
<sequence length="337" mass="35501">MIEVNRRHALSLAAGGMLALAGCSELTSSDDEESDGGIEADGGLPSYASILPAGDYSPYVYGAIDFETMATIIDEEDTTAGDEPDDPLIGNPIVVAVLNSSGFSHLANSPGATAYSDNDETPTGEGALVYANGAFAVVGEYDYDGLYTDLEQAGYDLESESDSSALFSDAETDEIVGITDDVYAFSYPNPNDDEYDALEGVDRLIETAAGEREPKHETDDDFEWLLRTGETGGITLGVYTDDEALPAETIDGEQPAEDEEGLEFEFGAFEDASAVHQHLAVESDGAHASTLVTYAGEDSLDGEGLESALGTDSDSTETTTDDTAVRVDGEYTGELTD</sequence>
<name>A0A1H6FKQ4_9EURY</name>
<dbReference type="Proteomes" id="UP000199112">
    <property type="component" value="Unassembled WGS sequence"/>
</dbReference>
<dbReference type="EMBL" id="FNWL01000001">
    <property type="protein sequence ID" value="SEH10728.1"/>
    <property type="molecule type" value="Genomic_DNA"/>
</dbReference>
<accession>A0A1H6FKQ4</accession>
<protein>
    <submittedName>
        <fullName evidence="2">Uncharacterized protein</fullName>
    </submittedName>
</protein>
<keyword evidence="3" id="KW-1185">Reference proteome</keyword>
<organism evidence="2 3">
    <name type="scientific">Natronorubrum sediminis</name>
    <dbReference type="NCBI Taxonomy" id="640943"/>
    <lineage>
        <taxon>Archaea</taxon>
        <taxon>Methanobacteriati</taxon>
        <taxon>Methanobacteriota</taxon>
        <taxon>Stenosarchaea group</taxon>
        <taxon>Halobacteria</taxon>
        <taxon>Halobacteriales</taxon>
        <taxon>Natrialbaceae</taxon>
        <taxon>Natronorubrum</taxon>
    </lineage>
</organism>
<dbReference type="AlphaFoldDB" id="A0A1H6FKQ4"/>
<gene>
    <name evidence="2" type="ORF">SAMN04487967_0033</name>
</gene>
<evidence type="ECO:0000256" key="1">
    <source>
        <dbReference type="SAM" id="MobiDB-lite"/>
    </source>
</evidence>
<feature type="region of interest" description="Disordered" evidence="1">
    <location>
        <begin position="298"/>
        <end position="337"/>
    </location>
</feature>
<proteinExistence type="predicted"/>
<evidence type="ECO:0000313" key="3">
    <source>
        <dbReference type="Proteomes" id="UP000199112"/>
    </source>
</evidence>
<reference evidence="3" key="1">
    <citation type="submission" date="2016-10" db="EMBL/GenBank/DDBJ databases">
        <authorList>
            <person name="Varghese N."/>
            <person name="Submissions S."/>
        </authorList>
    </citation>
    <scope>NUCLEOTIDE SEQUENCE [LARGE SCALE GENOMIC DNA]</scope>
    <source>
        <strain evidence="3">CGMCC 1.8981</strain>
    </source>
</reference>
<evidence type="ECO:0000313" key="2">
    <source>
        <dbReference type="EMBL" id="SEH10728.1"/>
    </source>
</evidence>
<dbReference type="OrthoDB" id="157618at2157"/>
<dbReference type="PROSITE" id="PS51257">
    <property type="entry name" value="PROKAR_LIPOPROTEIN"/>
    <property type="match status" value="1"/>
</dbReference>
<dbReference type="RefSeq" id="WP_090503229.1">
    <property type="nucleotide sequence ID" value="NZ_FNWL01000001.1"/>
</dbReference>